<accession>A0ABQ9FN99</accession>
<reference evidence="2 3" key="1">
    <citation type="submission" date="2022-12" db="EMBL/GenBank/DDBJ databases">
        <title>Chromosome-level genome of Tegillarca granosa.</title>
        <authorList>
            <person name="Kim J."/>
        </authorList>
    </citation>
    <scope>NUCLEOTIDE SEQUENCE [LARGE SCALE GENOMIC DNA]</scope>
    <source>
        <strain evidence="2">Teg-2019</strain>
        <tissue evidence="2">Adductor muscle</tissue>
    </source>
</reference>
<feature type="compositionally biased region" description="Low complexity" evidence="1">
    <location>
        <begin position="62"/>
        <end position="72"/>
    </location>
</feature>
<comment type="caution">
    <text evidence="2">The sequence shown here is derived from an EMBL/GenBank/DDBJ whole genome shotgun (WGS) entry which is preliminary data.</text>
</comment>
<organism evidence="2 3">
    <name type="scientific">Tegillarca granosa</name>
    <name type="common">Malaysian cockle</name>
    <name type="synonym">Anadara granosa</name>
    <dbReference type="NCBI Taxonomy" id="220873"/>
    <lineage>
        <taxon>Eukaryota</taxon>
        <taxon>Metazoa</taxon>
        <taxon>Spiralia</taxon>
        <taxon>Lophotrochozoa</taxon>
        <taxon>Mollusca</taxon>
        <taxon>Bivalvia</taxon>
        <taxon>Autobranchia</taxon>
        <taxon>Pteriomorphia</taxon>
        <taxon>Arcoida</taxon>
        <taxon>Arcoidea</taxon>
        <taxon>Arcidae</taxon>
        <taxon>Tegillarca</taxon>
    </lineage>
</organism>
<protein>
    <submittedName>
        <fullName evidence="2">Uncharacterized protein</fullName>
    </submittedName>
</protein>
<feature type="region of interest" description="Disordered" evidence="1">
    <location>
        <begin position="56"/>
        <end position="90"/>
    </location>
</feature>
<name>A0ABQ9FN99_TEGGR</name>
<dbReference type="EMBL" id="JARBDR010000214">
    <property type="protein sequence ID" value="KAJ8318744.1"/>
    <property type="molecule type" value="Genomic_DNA"/>
</dbReference>
<evidence type="ECO:0000256" key="1">
    <source>
        <dbReference type="SAM" id="MobiDB-lite"/>
    </source>
</evidence>
<gene>
    <name evidence="2" type="ORF">KUTeg_003835</name>
</gene>
<sequence length="380" mass="43743">MRFLEAPHRCKKTGACRSDGLLHDRRLEIDRQIFGLFMTEVCYLIMGDEEPSSSYLKRKLSESPSSSESTSPIKYLKKRESSSESSSSIERVSSPVPVWTSQWTEETLNKLQITSDIGNLLSSTEIIEDHFLKSLGPFSYNTHGSNVISTSPEPLMTMINKCMDKLDNSPSPLKLLDVNDIMEINPSLAYSLAFWNPDTEKYSDEPQNQRLHRKIRSWMPEPVLKHEDDAHIYLKWFYQKFYVHGHAFTQQLLNMCIRKGNEVLNEEITRSQQTGSTFRIEDKEVVSKPDIIFPYFMESDEVNMKVLAICEVKHDYEERDIGSPKQTRSQKRKEIEKKGKKQHLDEKILGQHGGELLVHLPLTENSSLLGIIVQRTNVSS</sequence>
<feature type="region of interest" description="Disordered" evidence="1">
    <location>
        <begin position="320"/>
        <end position="342"/>
    </location>
</feature>
<dbReference type="Proteomes" id="UP001217089">
    <property type="component" value="Unassembled WGS sequence"/>
</dbReference>
<evidence type="ECO:0000313" key="3">
    <source>
        <dbReference type="Proteomes" id="UP001217089"/>
    </source>
</evidence>
<proteinExistence type="predicted"/>
<evidence type="ECO:0000313" key="2">
    <source>
        <dbReference type="EMBL" id="KAJ8318744.1"/>
    </source>
</evidence>
<keyword evidence="3" id="KW-1185">Reference proteome</keyword>
<feature type="compositionally biased region" description="Basic and acidic residues" evidence="1">
    <location>
        <begin position="332"/>
        <end position="342"/>
    </location>
</feature>